<dbReference type="Pfam" id="PF13638">
    <property type="entry name" value="PIN_4"/>
    <property type="match status" value="1"/>
</dbReference>
<dbReference type="InterPro" id="IPR002716">
    <property type="entry name" value="PIN_dom"/>
</dbReference>
<proteinExistence type="inferred from homology"/>
<keyword evidence="3" id="KW-0347">Helicase</keyword>
<dbReference type="InterPro" id="IPR029060">
    <property type="entry name" value="PIN-like_dom_sf"/>
</dbReference>
<sequence>MIDRIKLSNYKSFFADQVKEAINEQQKINKSQMCNLFRTGELSIAYVDSIQHETGMVILKCPRDMAPRLKVQKSIVIIAKGAKAALGDHITEWSCRWEEFCANPTYHSPGSDMIPMYYMNSDNSSYDYVACSGISLKLYDIFSKTVAAGKSLTVIIHNPFPPVDYFRNLASYMDMFSSNDELNVEPTIDYESWFPEELAFDEQAPTKISDTIIQTLTDEHSCIVQGPPGTGKSYTIATIISQYLDWGKTVCVTTMANKGLIELIKQKPLQKYIKDGRISKTSLSVDERKLVNGVKNATSDLQVPNGELLCATNYQLSSVYSEKKMALYGLPKYDLVVIEEASQAFLTAIVAFKQLGIDCLIVGDPMQLPPIVKLNNPQYNSWNVATQVEGLKSMALGTSIKSYRIVTTFRLTSRSASLTKCFYGNRFVSVKKDYLDFTKANSVLFPQDGGVLYHCTLDVRNGVYSDKADAIIRDVIEKLEKFYPDRSLAIITPFRDSVKELQKRFCTSDLELDITIETIDRIQGMTVDYAILYIPGRNPGFALEDRRFNVATSRSLSTTLIISDMPLNEFHSVSPTVLQFIDNCDKFDGKTNVWRTNLQDSKSSSPIVQPIYEEKTASTVSSTIGLKVVGKIDLSQFERKKKELSITKKNYYIIDTNVFIDCPDIISKIDRKYPIILSAKVTDELDKMKIKLTEERRQNAEKALRNLNNESQHEILYEFADASLLPDDFDKRSPDNMILSTALKYKEQNPIMLTSDNGLQLKSKILGISTISLKALLRYDNKRF</sequence>
<accession>A0ABS2FA22</accession>
<evidence type="ECO:0000256" key="3">
    <source>
        <dbReference type="ARBA" id="ARBA00022806"/>
    </source>
</evidence>
<feature type="domain" description="PIN" evidence="7">
    <location>
        <begin position="650"/>
        <end position="761"/>
    </location>
</feature>
<dbReference type="SUPFAM" id="SSF52540">
    <property type="entry name" value="P-loop containing nucleoside triphosphate hydrolases"/>
    <property type="match status" value="1"/>
</dbReference>
<gene>
    <name evidence="8" type="ORF">H6A24_09160</name>
</gene>
<dbReference type="SUPFAM" id="SSF88723">
    <property type="entry name" value="PIN domain-like"/>
    <property type="match status" value="1"/>
</dbReference>
<dbReference type="InterPro" id="IPR027417">
    <property type="entry name" value="P-loop_NTPase"/>
</dbReference>
<keyword evidence="2" id="KW-0378">Hydrolase</keyword>
<evidence type="ECO:0000313" key="8">
    <source>
        <dbReference type="EMBL" id="MBM6806659.1"/>
    </source>
</evidence>
<dbReference type="Proteomes" id="UP000782117">
    <property type="component" value="Unassembled WGS sequence"/>
</dbReference>
<evidence type="ECO:0000256" key="1">
    <source>
        <dbReference type="ARBA" id="ARBA00022741"/>
    </source>
</evidence>
<name>A0ABS2FA22_9BACE</name>
<comment type="similarity">
    <text evidence="5">In the N-terminal section; belongs to the PINc/VapC protein family.</text>
</comment>
<evidence type="ECO:0000256" key="4">
    <source>
        <dbReference type="ARBA" id="ARBA00022840"/>
    </source>
</evidence>
<evidence type="ECO:0000256" key="5">
    <source>
        <dbReference type="ARBA" id="ARBA00046345"/>
    </source>
</evidence>
<evidence type="ECO:0000256" key="6">
    <source>
        <dbReference type="SAM" id="Coils"/>
    </source>
</evidence>
<dbReference type="PANTHER" id="PTHR43788">
    <property type="entry name" value="DNA2/NAM7 HELICASE FAMILY MEMBER"/>
    <property type="match status" value="1"/>
</dbReference>
<dbReference type="Pfam" id="PF13245">
    <property type="entry name" value="AAA_19"/>
    <property type="match status" value="1"/>
</dbReference>
<dbReference type="InterPro" id="IPR041679">
    <property type="entry name" value="DNA2/NAM7-like_C"/>
</dbReference>
<dbReference type="CDD" id="cd09883">
    <property type="entry name" value="PIN_VapC_PhoHL-ATPase"/>
    <property type="match status" value="1"/>
</dbReference>
<dbReference type="Pfam" id="PF13087">
    <property type="entry name" value="AAA_12"/>
    <property type="match status" value="1"/>
</dbReference>
<dbReference type="EMBL" id="JACJKJ010000009">
    <property type="protein sequence ID" value="MBM6806659.1"/>
    <property type="molecule type" value="Genomic_DNA"/>
</dbReference>
<dbReference type="RefSeq" id="WP_204500500.1">
    <property type="nucleotide sequence ID" value="NZ_JACJKJ010000009.1"/>
</dbReference>
<protein>
    <submittedName>
        <fullName evidence="8">AAA family ATPase</fullName>
    </submittedName>
</protein>
<evidence type="ECO:0000256" key="2">
    <source>
        <dbReference type="ARBA" id="ARBA00022801"/>
    </source>
</evidence>
<keyword evidence="1" id="KW-0547">Nucleotide-binding</keyword>
<comment type="caution">
    <text evidence="8">The sequence shown here is derived from an EMBL/GenBank/DDBJ whole genome shotgun (WGS) entry which is preliminary data.</text>
</comment>
<dbReference type="SMART" id="SM00670">
    <property type="entry name" value="PINc"/>
    <property type="match status" value="1"/>
</dbReference>
<keyword evidence="6" id="KW-0175">Coiled coil</keyword>
<reference evidence="8 9" key="1">
    <citation type="journal article" date="2021" name="Sci. Rep.">
        <title>The distribution of antibiotic resistance genes in chicken gut microbiota commensals.</title>
        <authorList>
            <person name="Juricova H."/>
            <person name="Matiasovicova J."/>
            <person name="Kubasova T."/>
            <person name="Cejkova D."/>
            <person name="Rychlik I."/>
        </authorList>
    </citation>
    <scope>NUCLEOTIDE SEQUENCE [LARGE SCALE GENOMIC DNA]</scope>
    <source>
        <strain evidence="8 9">An768</strain>
    </source>
</reference>
<dbReference type="InterPro" id="IPR050534">
    <property type="entry name" value="Coronavir_polyprotein_1ab"/>
</dbReference>
<feature type="coiled-coil region" evidence="6">
    <location>
        <begin position="678"/>
        <end position="710"/>
    </location>
</feature>
<keyword evidence="4" id="KW-0067">ATP-binding</keyword>
<dbReference type="Gene3D" id="3.40.50.1010">
    <property type="entry name" value="5'-nuclease"/>
    <property type="match status" value="1"/>
</dbReference>
<organism evidence="8 9">
    <name type="scientific">Bacteroides caecicola</name>
    <dbReference type="NCBI Taxonomy" id="1462569"/>
    <lineage>
        <taxon>Bacteria</taxon>
        <taxon>Pseudomonadati</taxon>
        <taxon>Bacteroidota</taxon>
        <taxon>Bacteroidia</taxon>
        <taxon>Bacteroidales</taxon>
        <taxon>Bacteroidaceae</taxon>
        <taxon>Bacteroides</taxon>
    </lineage>
</organism>
<keyword evidence="9" id="KW-1185">Reference proteome</keyword>
<evidence type="ECO:0000259" key="7">
    <source>
        <dbReference type="SMART" id="SM00670"/>
    </source>
</evidence>
<dbReference type="PANTHER" id="PTHR43788:SF8">
    <property type="entry name" value="DNA-BINDING PROTEIN SMUBP-2"/>
    <property type="match status" value="1"/>
</dbReference>
<evidence type="ECO:0000313" key="9">
    <source>
        <dbReference type="Proteomes" id="UP000782117"/>
    </source>
</evidence>
<dbReference type="Gene3D" id="3.40.50.300">
    <property type="entry name" value="P-loop containing nucleotide triphosphate hydrolases"/>
    <property type="match status" value="2"/>
</dbReference>